<name>A0A9W9X302_9EURO</name>
<reference evidence="6" key="2">
    <citation type="journal article" date="2023" name="IMA Fungus">
        <title>Comparative genomic study of the Penicillium genus elucidates a diverse pangenome and 15 lateral gene transfer events.</title>
        <authorList>
            <person name="Petersen C."/>
            <person name="Sorensen T."/>
            <person name="Nielsen M.R."/>
            <person name="Sondergaard T.E."/>
            <person name="Sorensen J.L."/>
            <person name="Fitzpatrick D.A."/>
            <person name="Frisvad J.C."/>
            <person name="Nielsen K.L."/>
        </authorList>
    </citation>
    <scope>NUCLEOTIDE SEQUENCE</scope>
    <source>
        <strain evidence="6">IBT 30728</strain>
    </source>
</reference>
<accession>A0A9W9X302</accession>
<organism evidence="6 7">
    <name type="scientific">Penicillium diatomitis</name>
    <dbReference type="NCBI Taxonomy" id="2819901"/>
    <lineage>
        <taxon>Eukaryota</taxon>
        <taxon>Fungi</taxon>
        <taxon>Dikarya</taxon>
        <taxon>Ascomycota</taxon>
        <taxon>Pezizomycotina</taxon>
        <taxon>Eurotiomycetes</taxon>
        <taxon>Eurotiomycetidae</taxon>
        <taxon>Eurotiales</taxon>
        <taxon>Aspergillaceae</taxon>
        <taxon>Penicillium</taxon>
    </lineage>
</organism>
<proteinExistence type="predicted"/>
<dbReference type="InterPro" id="IPR027974">
    <property type="entry name" value="DUF4470"/>
</dbReference>
<evidence type="ECO:0008006" key="8">
    <source>
        <dbReference type="Google" id="ProtNLM"/>
    </source>
</evidence>
<keyword evidence="3" id="KW-0862">Zinc</keyword>
<evidence type="ECO:0000313" key="7">
    <source>
        <dbReference type="Proteomes" id="UP001148312"/>
    </source>
</evidence>
<dbReference type="Proteomes" id="UP001148312">
    <property type="component" value="Unassembled WGS sequence"/>
</dbReference>
<keyword evidence="2" id="KW-0863">Zinc-finger</keyword>
<evidence type="ECO:0000259" key="4">
    <source>
        <dbReference type="Pfam" id="PF01753"/>
    </source>
</evidence>
<feature type="domain" description="MYND-type" evidence="4">
    <location>
        <begin position="2"/>
        <end position="20"/>
    </location>
</feature>
<dbReference type="AlphaFoldDB" id="A0A9W9X302"/>
<dbReference type="Gene3D" id="6.10.140.2220">
    <property type="match status" value="1"/>
</dbReference>
<dbReference type="InterPro" id="IPR002893">
    <property type="entry name" value="Znf_MYND"/>
</dbReference>
<dbReference type="GeneID" id="81626600"/>
<comment type="caution">
    <text evidence="6">The sequence shown here is derived from an EMBL/GenBank/DDBJ whole genome shotgun (WGS) entry which is preliminary data.</text>
</comment>
<evidence type="ECO:0000256" key="2">
    <source>
        <dbReference type="ARBA" id="ARBA00022771"/>
    </source>
</evidence>
<keyword evidence="7" id="KW-1185">Reference proteome</keyword>
<evidence type="ECO:0000313" key="6">
    <source>
        <dbReference type="EMBL" id="KAJ5480856.1"/>
    </source>
</evidence>
<sequence length="547" mass="63917">MQYCSKECQVAHRPYHKEECRSKVGQDYWQPLWVQQGRIPAFVYEDKESNGPWGVQRNVWPRHPAFDILKLAENEGQDHPEDLNLLFAACGDLGNVVQTVVNLPDEWNHRLQLTVNDGDAEIIVRSVILLLIAVFVDDIDQAIECMIHVWYSAFIRESDSELLQSLIKPMIDRVCNTIKDKDPESLRAKTWTRGNRSIKVVLKQRTWMTLPRMLDRVRQIKPIEAFASRRATVLCRYRWDHRDGFMMKLPPKQRTAHLRYLLHGLLLPFGHNRVEFVVPNPFLYRMPAQWQGNDAVNPVFAWPLHDVLEAPGAASENDVYGKLFNYLYDHLRAFIDRINKSPTFFCLLQVNPFELDKCLPHGSYDRIDATAITDKHRGFPIHALETLMPILKNNKQNPHATMIQFFETAVESRLPKSGELSKLDQDSAELKHVKKIIAVTPSSSSICSWSPEVLIYPPLIDLYASHWEVFDQYLANEKFNERVRPGTVMKQVNTIVPKFRYQLKFQEPLDAEYRRTVWRRFREPVDGKSVYLEWQKEDEEEKVKAER</sequence>
<evidence type="ECO:0000256" key="1">
    <source>
        <dbReference type="ARBA" id="ARBA00022723"/>
    </source>
</evidence>
<dbReference type="Pfam" id="PF01753">
    <property type="entry name" value="zf-MYND"/>
    <property type="match status" value="1"/>
</dbReference>
<dbReference type="Pfam" id="PF14737">
    <property type="entry name" value="DUF4470"/>
    <property type="match status" value="1"/>
</dbReference>
<feature type="domain" description="DUF4470" evidence="5">
    <location>
        <begin position="60"/>
        <end position="155"/>
    </location>
</feature>
<dbReference type="EMBL" id="JAPWDQ010000009">
    <property type="protein sequence ID" value="KAJ5480856.1"/>
    <property type="molecule type" value="Genomic_DNA"/>
</dbReference>
<reference evidence="6" key="1">
    <citation type="submission" date="2022-12" db="EMBL/GenBank/DDBJ databases">
        <authorList>
            <person name="Petersen C."/>
        </authorList>
    </citation>
    <scope>NUCLEOTIDE SEQUENCE</scope>
    <source>
        <strain evidence="6">IBT 30728</strain>
    </source>
</reference>
<keyword evidence="1" id="KW-0479">Metal-binding</keyword>
<evidence type="ECO:0000256" key="3">
    <source>
        <dbReference type="ARBA" id="ARBA00022833"/>
    </source>
</evidence>
<protein>
    <recommendedName>
        <fullName evidence="8">Suppressor of anucleate metulae protein B</fullName>
    </recommendedName>
</protein>
<gene>
    <name evidence="6" type="ORF">N7539_006750</name>
</gene>
<dbReference type="RefSeq" id="XP_056788286.1">
    <property type="nucleotide sequence ID" value="XM_056936351.1"/>
</dbReference>
<evidence type="ECO:0000259" key="5">
    <source>
        <dbReference type="Pfam" id="PF14737"/>
    </source>
</evidence>
<dbReference type="GO" id="GO:0008270">
    <property type="term" value="F:zinc ion binding"/>
    <property type="evidence" value="ECO:0007669"/>
    <property type="project" value="UniProtKB-KW"/>
</dbReference>